<feature type="transmembrane region" description="Helical" evidence="1">
    <location>
        <begin position="141"/>
        <end position="162"/>
    </location>
</feature>
<protein>
    <submittedName>
        <fullName evidence="2">Uncharacterized protein</fullName>
    </submittedName>
</protein>
<accession>A0A1I5AGP1</accession>
<proteinExistence type="predicted"/>
<dbReference type="EMBL" id="FOUR01000011">
    <property type="protein sequence ID" value="SFN61597.1"/>
    <property type="molecule type" value="Genomic_DNA"/>
</dbReference>
<gene>
    <name evidence="2" type="ORF">SAMN04487961_3525</name>
</gene>
<keyword evidence="1" id="KW-1133">Transmembrane helix</keyword>
<reference evidence="3" key="1">
    <citation type="submission" date="2016-10" db="EMBL/GenBank/DDBJ databases">
        <authorList>
            <person name="Varghese N."/>
            <person name="Submissions S."/>
        </authorList>
    </citation>
    <scope>NUCLEOTIDE SEQUENCE [LARGE SCALE GENOMIC DNA]</scope>
    <source>
        <strain evidence="3">CGMCC 1.6775</strain>
    </source>
</reference>
<feature type="transmembrane region" description="Helical" evidence="1">
    <location>
        <begin position="87"/>
        <end position="105"/>
    </location>
</feature>
<evidence type="ECO:0000256" key="1">
    <source>
        <dbReference type="SAM" id="Phobius"/>
    </source>
</evidence>
<sequence length="235" mass="26094">MNGATWLSYSLQDFVMFGPEVFLRLFARINQDLWPWLLLWPLAGLVLPWFGRQAAELPRRLAMALAGLAWIGCGYLFLVRYYGPVNWPATGFGWAFVVQGLLLLLLKGRALPAPMTWPAAVSWWLAILLLPWLSVLEMPDLWALALFGLAPGVTVAATVLLFARQPSPLRWLLLALPLAWTLFSAATYWALGTFWLLGFPVATLVLLVVAFRVNPSPAQTPDSQSVRPGPGRQSP</sequence>
<evidence type="ECO:0000313" key="2">
    <source>
        <dbReference type="EMBL" id="SFN61597.1"/>
    </source>
</evidence>
<dbReference type="AlphaFoldDB" id="A0A1I5AGP1"/>
<feature type="transmembrane region" description="Helical" evidence="1">
    <location>
        <begin position="33"/>
        <end position="50"/>
    </location>
</feature>
<feature type="transmembrane region" description="Helical" evidence="1">
    <location>
        <begin position="194"/>
        <end position="213"/>
    </location>
</feature>
<keyword evidence="3" id="KW-1185">Reference proteome</keyword>
<dbReference type="RefSeq" id="WP_092006865.1">
    <property type="nucleotide sequence ID" value="NZ_FOUR01000011.1"/>
</dbReference>
<name>A0A1I5AGP1_9GAMM</name>
<feature type="transmembrane region" description="Helical" evidence="1">
    <location>
        <begin position="62"/>
        <end position="81"/>
    </location>
</feature>
<organism evidence="2 3">
    <name type="scientific">Marinobacter pelagius</name>
    <dbReference type="NCBI Taxonomy" id="379482"/>
    <lineage>
        <taxon>Bacteria</taxon>
        <taxon>Pseudomonadati</taxon>
        <taxon>Pseudomonadota</taxon>
        <taxon>Gammaproteobacteria</taxon>
        <taxon>Pseudomonadales</taxon>
        <taxon>Marinobacteraceae</taxon>
        <taxon>Marinobacter</taxon>
    </lineage>
</organism>
<feature type="transmembrane region" description="Helical" evidence="1">
    <location>
        <begin position="117"/>
        <end position="135"/>
    </location>
</feature>
<keyword evidence="1" id="KW-0472">Membrane</keyword>
<dbReference type="OrthoDB" id="581693at2"/>
<evidence type="ECO:0000313" key="3">
    <source>
        <dbReference type="Proteomes" id="UP000199339"/>
    </source>
</evidence>
<feature type="transmembrane region" description="Helical" evidence="1">
    <location>
        <begin position="169"/>
        <end position="188"/>
    </location>
</feature>
<keyword evidence="1" id="KW-0812">Transmembrane</keyword>
<dbReference type="Proteomes" id="UP000199339">
    <property type="component" value="Unassembled WGS sequence"/>
</dbReference>